<dbReference type="EMBL" id="FUWX01000006">
    <property type="protein sequence ID" value="SJZ50818.1"/>
    <property type="molecule type" value="Genomic_DNA"/>
</dbReference>
<evidence type="ECO:0000313" key="1">
    <source>
        <dbReference type="EMBL" id="SJZ50818.1"/>
    </source>
</evidence>
<dbReference type="STRING" id="180163.SAMN02745174_00736"/>
<dbReference type="Proteomes" id="UP000191153">
    <property type="component" value="Unassembled WGS sequence"/>
</dbReference>
<proteinExistence type="predicted"/>
<dbReference type="RefSeq" id="WP_078693280.1">
    <property type="nucleotide sequence ID" value="NZ_FUWX01000006.1"/>
</dbReference>
<reference evidence="1 2" key="1">
    <citation type="submission" date="2017-02" db="EMBL/GenBank/DDBJ databases">
        <authorList>
            <person name="Peterson S.W."/>
        </authorList>
    </citation>
    <scope>NUCLEOTIDE SEQUENCE [LARGE SCALE GENOMIC DNA]</scope>
    <source>
        <strain evidence="1 2">ATCC 700028</strain>
    </source>
</reference>
<protein>
    <submittedName>
        <fullName evidence="1">Uncharacterized protein</fullName>
    </submittedName>
</protein>
<evidence type="ECO:0000313" key="2">
    <source>
        <dbReference type="Proteomes" id="UP000191153"/>
    </source>
</evidence>
<gene>
    <name evidence="1" type="ORF">SAMN02745174_00736</name>
</gene>
<sequence>MIINIDNVFRIKNDGLQWILQMNSNNLWSDIGFYSTLEATLKRLIQLKALEQNTYNSLDEYFSHLDILIKDLAKHLKHQGTVELVDIQNMVQQSLY</sequence>
<name>A0A1T4L8E6_9FUSO</name>
<accession>A0A1T4L8E6</accession>
<organism evidence="1 2">
    <name type="scientific">Cetobacterium ceti</name>
    <dbReference type="NCBI Taxonomy" id="180163"/>
    <lineage>
        <taxon>Bacteria</taxon>
        <taxon>Fusobacteriati</taxon>
        <taxon>Fusobacteriota</taxon>
        <taxon>Fusobacteriia</taxon>
        <taxon>Fusobacteriales</taxon>
        <taxon>Fusobacteriaceae</taxon>
        <taxon>Cetobacterium</taxon>
    </lineage>
</organism>
<keyword evidence="2" id="KW-1185">Reference proteome</keyword>
<dbReference type="AlphaFoldDB" id="A0A1T4L8E6"/>